<feature type="compositionally biased region" description="Pro residues" evidence="1">
    <location>
        <begin position="456"/>
        <end position="465"/>
    </location>
</feature>
<feature type="compositionally biased region" description="Polar residues" evidence="1">
    <location>
        <begin position="485"/>
        <end position="494"/>
    </location>
</feature>
<evidence type="ECO:0000313" key="3">
    <source>
        <dbReference type="Proteomes" id="UP001610563"/>
    </source>
</evidence>
<gene>
    <name evidence="2" type="ORF">BJX66DRAFT_139648</name>
</gene>
<feature type="compositionally biased region" description="Basic and acidic residues" evidence="1">
    <location>
        <begin position="209"/>
        <end position="232"/>
    </location>
</feature>
<keyword evidence="3" id="KW-1185">Reference proteome</keyword>
<reference evidence="2 3" key="1">
    <citation type="submission" date="2024-07" db="EMBL/GenBank/DDBJ databases">
        <title>Section-level genome sequencing and comparative genomics of Aspergillus sections Usti and Cavernicolus.</title>
        <authorList>
            <consortium name="Lawrence Berkeley National Laboratory"/>
            <person name="Nybo J.L."/>
            <person name="Vesth T.C."/>
            <person name="Theobald S."/>
            <person name="Frisvad J.C."/>
            <person name="Larsen T.O."/>
            <person name="Kjaerboelling I."/>
            <person name="Rothschild-Mancinelli K."/>
            <person name="Lyhne E.K."/>
            <person name="Kogle M.E."/>
            <person name="Barry K."/>
            <person name="Clum A."/>
            <person name="Na H."/>
            <person name="Ledsgaard L."/>
            <person name="Lin J."/>
            <person name="Lipzen A."/>
            <person name="Kuo A."/>
            <person name="Riley R."/>
            <person name="Mondo S."/>
            <person name="Labutti K."/>
            <person name="Haridas S."/>
            <person name="Pangalinan J."/>
            <person name="Salamov A.A."/>
            <person name="Simmons B.A."/>
            <person name="Magnuson J.K."/>
            <person name="Chen J."/>
            <person name="Drula E."/>
            <person name="Henrissat B."/>
            <person name="Wiebenga A."/>
            <person name="Lubbers R.J."/>
            <person name="Gomes A.C."/>
            <person name="Makela M.R."/>
            <person name="Stajich J."/>
            <person name="Grigoriev I.V."/>
            <person name="Mortensen U.H."/>
            <person name="De Vries R.P."/>
            <person name="Baker S.E."/>
            <person name="Andersen M.R."/>
        </authorList>
    </citation>
    <scope>NUCLEOTIDE SEQUENCE [LARGE SCALE GENOMIC DNA]</scope>
    <source>
        <strain evidence="2 3">CBS 209.92</strain>
    </source>
</reference>
<name>A0ABR4GCE0_9EURO</name>
<feature type="compositionally biased region" description="Low complexity" evidence="1">
    <location>
        <begin position="714"/>
        <end position="726"/>
    </location>
</feature>
<feature type="compositionally biased region" description="Polar residues" evidence="1">
    <location>
        <begin position="197"/>
        <end position="208"/>
    </location>
</feature>
<feature type="compositionally biased region" description="Basic and acidic residues" evidence="1">
    <location>
        <begin position="322"/>
        <end position="332"/>
    </location>
</feature>
<feature type="compositionally biased region" description="Basic and acidic residues" evidence="1">
    <location>
        <begin position="573"/>
        <end position="590"/>
    </location>
</feature>
<feature type="region of interest" description="Disordered" evidence="1">
    <location>
        <begin position="707"/>
        <end position="732"/>
    </location>
</feature>
<evidence type="ECO:0000256" key="1">
    <source>
        <dbReference type="SAM" id="MobiDB-lite"/>
    </source>
</evidence>
<protein>
    <submittedName>
        <fullName evidence="2">Uncharacterized protein</fullName>
    </submittedName>
</protein>
<feature type="compositionally biased region" description="Low complexity" evidence="1">
    <location>
        <begin position="596"/>
        <end position="607"/>
    </location>
</feature>
<sequence>MYISATLGMPLRWRKRPQRPPVPYVEDEVDSLSRELNGSSHRGELPGIEGVKARGTLNQYPMILDVEILFPPKASSNVKEKSSSRNDLSGIKASRRAPKVDNQQDPKQNPLRHPAGESQSQEPGKPRSRSPTKPQDVRPRSQPPQPLQPTRHQIPVSHTNTYGPSQRPVARQPEPSARAPVRMNISAPKLVPDLAPKSQSVPSRTTSMRQEREQKSDSPTRPRPEPTRDTAVRENVLPPRPSPEMIQKSQGLPSRTPSVRREKEQKSGSPTRAEVARDTDVRADSLPPKGMLDVAPKIPTLPSRTPSLRGEKEQTAGSNARTHSEPARDINVRIETLPPRQVSNAAQKNPPLPSRPLPVPLEKQQRVASTIPNQPEPVRDTGMRRPELPKRVPDATHRSQSVARPSVPSQEAGHRRTRSSTVAYQPEIVVRESGVRVDKIPARPLPDLSQASQAPRFPPIPPRSAPPKASLDVAPTNPVPEVPRRSQTAPLQSLPNPPAQGPRTSSTSTTTKQQDAIKYEPSKKPSPVELHPTHEYASDPAAVRQPNGATSNNSPPTQIDRSSPSSPGLSIAERLEEKLKIRREQRDFAPGHEYPSSRNSSNSSGSRSPEKPVASTQPPGAWPADPPSDASSAPSPFPTLEGSAGQPKPQESAPAPLKSALRSQSLDRDLPAHSQPARRRTVSFAEEPLEFPSQALVNVDHETALTQVQKQDVSPESSRSSSPNASLTLAPCPRSVPVAGYQDWHTIDGLTHLDICPSCVKQMRKTIFRDRIMLSAPKSRNEPIRCAMSEPWTRLAWMQTLKKKLDNLDLLDDITAPPPGGKTCTGRIISDQYWYRIIDPDTGVYLPQFNVCSACVRNIRLLMPAHRETFERCTSPQERVCDFVVDSPRFIRYIDALDFAANRAEQDGKIPDLSEFLAYARRKVVLRDCRRSRLILNTWHYMPQLPEFTVCEDCYDDIVWPLCKARHPIAREFSTVPRLLPGDKSSSREASCQLYSPRIRAKFNDAVRRDDLQFLKWMALTRYDAEQQFRDRQDELLEDQDRGYDRSGDLRKNLEDWKRYE</sequence>
<organism evidence="2 3">
    <name type="scientific">Aspergillus keveii</name>
    <dbReference type="NCBI Taxonomy" id="714993"/>
    <lineage>
        <taxon>Eukaryota</taxon>
        <taxon>Fungi</taxon>
        <taxon>Dikarya</taxon>
        <taxon>Ascomycota</taxon>
        <taxon>Pezizomycotina</taxon>
        <taxon>Eurotiomycetes</taxon>
        <taxon>Eurotiomycetidae</taxon>
        <taxon>Eurotiales</taxon>
        <taxon>Aspergillaceae</taxon>
        <taxon>Aspergillus</taxon>
        <taxon>Aspergillus subgen. Nidulantes</taxon>
    </lineage>
</organism>
<proteinExistence type="predicted"/>
<feature type="compositionally biased region" description="Basic and acidic residues" evidence="1">
    <location>
        <begin position="429"/>
        <end position="441"/>
    </location>
</feature>
<evidence type="ECO:0000313" key="2">
    <source>
        <dbReference type="EMBL" id="KAL2796319.1"/>
    </source>
</evidence>
<feature type="region of interest" description="Disordered" evidence="1">
    <location>
        <begin position="75"/>
        <end position="660"/>
    </location>
</feature>
<accession>A0ABR4GCE0</accession>
<dbReference type="EMBL" id="JBFTWV010000027">
    <property type="protein sequence ID" value="KAL2796319.1"/>
    <property type="molecule type" value="Genomic_DNA"/>
</dbReference>
<comment type="caution">
    <text evidence="2">The sequence shown here is derived from an EMBL/GenBank/DDBJ whole genome shotgun (WGS) entry which is preliminary data.</text>
</comment>
<feature type="compositionally biased region" description="Polar residues" evidence="1">
    <location>
        <begin position="247"/>
        <end position="257"/>
    </location>
</feature>
<dbReference type="Proteomes" id="UP001610563">
    <property type="component" value="Unassembled WGS sequence"/>
</dbReference>
<feature type="compositionally biased region" description="Basic and acidic residues" evidence="1">
    <location>
        <begin position="377"/>
        <end position="397"/>
    </location>
</feature>
<feature type="compositionally biased region" description="Basic and acidic residues" evidence="1">
    <location>
        <begin position="274"/>
        <end position="283"/>
    </location>
</feature>
<feature type="compositionally biased region" description="Pro residues" evidence="1">
    <location>
        <begin position="350"/>
        <end position="359"/>
    </location>
</feature>
<feature type="compositionally biased region" description="Polar residues" evidence="1">
    <location>
        <begin position="398"/>
        <end position="409"/>
    </location>
</feature>
<feature type="compositionally biased region" description="Polar residues" evidence="1">
    <location>
        <begin position="547"/>
        <end position="568"/>
    </location>
</feature>